<feature type="active site" description="Nucleophile" evidence="4">
    <location>
        <position position="57"/>
    </location>
</feature>
<reference evidence="7 8" key="1">
    <citation type="submission" date="2020-09" db="EMBL/GenBank/DDBJ databases">
        <authorList>
            <person name="Kim M.K."/>
        </authorList>
    </citation>
    <scope>NUCLEOTIDE SEQUENCE [LARGE SCALE GENOMIC DNA]</scope>
    <source>
        <strain evidence="7 8">BT646</strain>
    </source>
</reference>
<proteinExistence type="predicted"/>
<evidence type="ECO:0000313" key="7">
    <source>
        <dbReference type="EMBL" id="MBD2716678.1"/>
    </source>
</evidence>
<dbReference type="Proteomes" id="UP000642468">
    <property type="component" value="Unassembled WGS sequence"/>
</dbReference>
<dbReference type="RefSeq" id="WP_190785627.1">
    <property type="nucleotide sequence ID" value="NZ_JACWZZ010000004.1"/>
</dbReference>
<sequence length="587" mass="64425">MISPQPLAGSSNDSVFDRIALSLSGGGFRASAYSLGTLKALYQLGLLEQVHMLSTASGGTITGAYYAMRRKSGHTFPDIYHDFYKLLEQDAILPQALAQWEAGMRAGGTQYKLIQAFAETYNQHLYGEARLGMFWEPDASAQAPFHLQSLIFGATEMYSGLAFRFQHSAYLPAPKGKTRETYAIGNGNVSLPAEHARKLRLGDVVAASSCFPGGFEPLVLPDDFFPGSPPTQLLTKGGRRTSDRVALLDGGIYDNQGIDSLLVANERNSRHLEQVQLSHSAQQAALLQPTTLFLVADVGGADKDIYQPPLPLSHAAWAPKLWQLALLLVVLVAGLGLGAWQLHGAGTSPFFSGVLAGLGTVGALGLLVAGWGIGKLRRLLHSQSPNLPDWVLPRLARLSVPQLRQLLVLRLGSTLKLLTSVFMRRVRSQNYEQLYRQPGGSKPAYQIVSSIIGAIANDFELQTDRISKKQKKEVPKKPRVRQQLAAVFPTIDSARKMGTTLWWQQDKWRLPAIVASAEITLCYQLLRRFEKYPPRPDSREAEVQRRAQLLWDVYQRGGPNYLVPLAAMPVLQDASGTVEQVLSTSEC</sequence>
<organism evidence="7 8">
    <name type="scientific">Hymenobacter duratus</name>
    <dbReference type="NCBI Taxonomy" id="2771356"/>
    <lineage>
        <taxon>Bacteria</taxon>
        <taxon>Pseudomonadati</taxon>
        <taxon>Bacteroidota</taxon>
        <taxon>Cytophagia</taxon>
        <taxon>Cytophagales</taxon>
        <taxon>Hymenobacteraceae</taxon>
        <taxon>Hymenobacter</taxon>
    </lineage>
</organism>
<evidence type="ECO:0000256" key="4">
    <source>
        <dbReference type="PROSITE-ProRule" id="PRU01161"/>
    </source>
</evidence>
<protein>
    <submittedName>
        <fullName evidence="7">Patatin-like phospholipase family protein</fullName>
    </submittedName>
</protein>
<keyword evidence="8" id="KW-1185">Reference proteome</keyword>
<dbReference type="EMBL" id="JACWZZ010000004">
    <property type="protein sequence ID" value="MBD2716678.1"/>
    <property type="molecule type" value="Genomic_DNA"/>
</dbReference>
<feature type="transmembrane region" description="Helical" evidence="5">
    <location>
        <begin position="354"/>
        <end position="374"/>
    </location>
</feature>
<feature type="active site" description="Proton acceptor" evidence="4">
    <location>
        <position position="249"/>
    </location>
</feature>
<dbReference type="InterPro" id="IPR002641">
    <property type="entry name" value="PNPLA_dom"/>
</dbReference>
<name>A0ABR8JIJ5_9BACT</name>
<dbReference type="InterPro" id="IPR016035">
    <property type="entry name" value="Acyl_Trfase/lysoPLipase"/>
</dbReference>
<keyword evidence="1 4" id="KW-0378">Hydrolase</keyword>
<evidence type="ECO:0000256" key="5">
    <source>
        <dbReference type="SAM" id="Phobius"/>
    </source>
</evidence>
<comment type="caution">
    <text evidence="7">The sequence shown here is derived from an EMBL/GenBank/DDBJ whole genome shotgun (WGS) entry which is preliminary data.</text>
</comment>
<evidence type="ECO:0000259" key="6">
    <source>
        <dbReference type="PROSITE" id="PS51635"/>
    </source>
</evidence>
<comment type="caution">
    <text evidence="4">Lacks conserved residue(s) required for the propagation of feature annotation.</text>
</comment>
<dbReference type="PANTHER" id="PTHR14226">
    <property type="entry name" value="NEUROPATHY TARGET ESTERASE/SWISS CHEESE D.MELANOGASTER"/>
    <property type="match status" value="1"/>
</dbReference>
<evidence type="ECO:0000256" key="1">
    <source>
        <dbReference type="ARBA" id="ARBA00022801"/>
    </source>
</evidence>
<dbReference type="PANTHER" id="PTHR14226:SF78">
    <property type="entry name" value="SLR0060 PROTEIN"/>
    <property type="match status" value="1"/>
</dbReference>
<feature type="transmembrane region" description="Helical" evidence="5">
    <location>
        <begin position="321"/>
        <end position="342"/>
    </location>
</feature>
<dbReference type="SUPFAM" id="SSF52151">
    <property type="entry name" value="FabD/lysophospholipase-like"/>
    <property type="match status" value="1"/>
</dbReference>
<dbReference type="Gene3D" id="3.40.1090.10">
    <property type="entry name" value="Cytosolic phospholipase A2 catalytic domain"/>
    <property type="match status" value="2"/>
</dbReference>
<dbReference type="Pfam" id="PF01734">
    <property type="entry name" value="Patatin"/>
    <property type="match status" value="1"/>
</dbReference>
<evidence type="ECO:0000256" key="3">
    <source>
        <dbReference type="ARBA" id="ARBA00023098"/>
    </source>
</evidence>
<accession>A0ABR8JIJ5</accession>
<keyword evidence="5" id="KW-0812">Transmembrane</keyword>
<evidence type="ECO:0000313" key="8">
    <source>
        <dbReference type="Proteomes" id="UP000642468"/>
    </source>
</evidence>
<feature type="short sequence motif" description="DGA/G" evidence="4">
    <location>
        <begin position="249"/>
        <end position="251"/>
    </location>
</feature>
<keyword evidence="5" id="KW-1133">Transmembrane helix</keyword>
<gene>
    <name evidence="7" type="ORF">IC231_16645</name>
</gene>
<feature type="domain" description="PNPLA" evidence="6">
    <location>
        <begin position="22"/>
        <end position="262"/>
    </location>
</feature>
<dbReference type="InterPro" id="IPR050301">
    <property type="entry name" value="NTE"/>
</dbReference>
<keyword evidence="3 4" id="KW-0443">Lipid metabolism</keyword>
<keyword evidence="2 4" id="KW-0442">Lipid degradation</keyword>
<keyword evidence="5" id="KW-0472">Membrane</keyword>
<dbReference type="PROSITE" id="PS51635">
    <property type="entry name" value="PNPLA"/>
    <property type="match status" value="1"/>
</dbReference>
<evidence type="ECO:0000256" key="2">
    <source>
        <dbReference type="ARBA" id="ARBA00022963"/>
    </source>
</evidence>